<organism evidence="1 2">
    <name type="scientific">Protopolystoma xenopodis</name>
    <dbReference type="NCBI Taxonomy" id="117903"/>
    <lineage>
        <taxon>Eukaryota</taxon>
        <taxon>Metazoa</taxon>
        <taxon>Spiralia</taxon>
        <taxon>Lophotrochozoa</taxon>
        <taxon>Platyhelminthes</taxon>
        <taxon>Monogenea</taxon>
        <taxon>Polyopisthocotylea</taxon>
        <taxon>Polystomatidea</taxon>
        <taxon>Polystomatidae</taxon>
        <taxon>Protopolystoma</taxon>
    </lineage>
</organism>
<evidence type="ECO:0000313" key="2">
    <source>
        <dbReference type="Proteomes" id="UP000784294"/>
    </source>
</evidence>
<dbReference type="EMBL" id="CAAALY010027521">
    <property type="protein sequence ID" value="VEL16195.1"/>
    <property type="molecule type" value="Genomic_DNA"/>
</dbReference>
<dbReference type="Proteomes" id="UP000784294">
    <property type="component" value="Unassembled WGS sequence"/>
</dbReference>
<comment type="caution">
    <text evidence="1">The sequence shown here is derived from an EMBL/GenBank/DDBJ whole genome shotgun (WGS) entry which is preliminary data.</text>
</comment>
<protein>
    <submittedName>
        <fullName evidence="1">Uncharacterized protein</fullName>
    </submittedName>
</protein>
<accession>A0A448WNF4</accession>
<gene>
    <name evidence="1" type="ORF">PXEA_LOCUS9635</name>
</gene>
<sequence length="148" mass="17464">MTSKVFKSVTRFSIPRNLLMWIIRLHFHPSASIVKQQRRPRRPEQTNYCCQAMDLAAEPVMRQLGEEYSHHIFLSRLDFSFDLVRSSSSPTTRSESEECVCQRSVRHTREQLDLRAEVNDVGEKNLYFLHYLCYPDSGLNKDLWILID</sequence>
<name>A0A448WNF4_9PLAT</name>
<keyword evidence="2" id="KW-1185">Reference proteome</keyword>
<reference evidence="1" key="1">
    <citation type="submission" date="2018-11" db="EMBL/GenBank/DDBJ databases">
        <authorList>
            <consortium name="Pathogen Informatics"/>
        </authorList>
    </citation>
    <scope>NUCLEOTIDE SEQUENCE</scope>
</reference>
<dbReference type="AlphaFoldDB" id="A0A448WNF4"/>
<proteinExistence type="predicted"/>
<evidence type="ECO:0000313" key="1">
    <source>
        <dbReference type="EMBL" id="VEL16195.1"/>
    </source>
</evidence>